<dbReference type="AlphaFoldDB" id="A0A3M9MZV3"/>
<dbReference type="EMBL" id="RJJD01000001">
    <property type="protein sequence ID" value="RNI31092.1"/>
    <property type="molecule type" value="Genomic_DNA"/>
</dbReference>
<reference evidence="1 2" key="1">
    <citation type="submission" date="2018-11" db="EMBL/GenBank/DDBJ databases">
        <title>Rufibacter latericius sp. nov., isolated from water in Baiyang Lake.</title>
        <authorList>
            <person name="Yang Y."/>
        </authorList>
    </citation>
    <scope>NUCLEOTIDE SEQUENCE [LARGE SCALE GENOMIC DNA]</scope>
    <source>
        <strain evidence="1 2">R-22-1c-1</strain>
    </source>
</reference>
<name>A0A3M9MZV3_9BACT</name>
<evidence type="ECO:0000313" key="2">
    <source>
        <dbReference type="Proteomes" id="UP000272117"/>
    </source>
</evidence>
<sequence>MLFKNFLLKADSSFQGAKWNHRKGLFWVGMHLKTCFLEKGTFPKGLNELKGMGLVKRQKLT</sequence>
<organism evidence="1 2">
    <name type="scientific">Rufibacter latericius</name>
    <dbReference type="NCBI Taxonomy" id="2487040"/>
    <lineage>
        <taxon>Bacteria</taxon>
        <taxon>Pseudomonadati</taxon>
        <taxon>Bacteroidota</taxon>
        <taxon>Cytophagia</taxon>
        <taxon>Cytophagales</taxon>
        <taxon>Hymenobacteraceae</taxon>
        <taxon>Rufibacter</taxon>
    </lineage>
</organism>
<dbReference type="Proteomes" id="UP000272117">
    <property type="component" value="Unassembled WGS sequence"/>
</dbReference>
<keyword evidence="2" id="KW-1185">Reference proteome</keyword>
<comment type="caution">
    <text evidence="1">The sequence shown here is derived from an EMBL/GenBank/DDBJ whole genome shotgun (WGS) entry which is preliminary data.</text>
</comment>
<accession>A0A3M9MZV3</accession>
<gene>
    <name evidence="1" type="ORF">EFB08_00700</name>
</gene>
<evidence type="ECO:0000313" key="1">
    <source>
        <dbReference type="EMBL" id="RNI31092.1"/>
    </source>
</evidence>
<protein>
    <submittedName>
        <fullName evidence="1">Uncharacterized protein</fullName>
    </submittedName>
</protein>
<proteinExistence type="predicted"/>